<evidence type="ECO:0000256" key="1">
    <source>
        <dbReference type="SAM" id="MobiDB-lite"/>
    </source>
</evidence>
<dbReference type="EMBL" id="FR719190">
    <property type="protein sequence ID" value="CBX80594.1"/>
    <property type="molecule type" value="Genomic_DNA"/>
</dbReference>
<feature type="region of interest" description="Disordered" evidence="1">
    <location>
        <begin position="1"/>
        <end position="31"/>
    </location>
</feature>
<reference evidence="2" key="1">
    <citation type="journal article" date="2011" name="J. Bacteriol.">
        <title>Genome Sequence of an Erwinia amylovora Strain with Pathogenicity Restricted to Rubus Plants.</title>
        <authorList>
            <person name="Powney R."/>
            <person name="Smits T.H."/>
            <person name="Sawbridge T."/>
            <person name="Frey B."/>
            <person name="Blom J."/>
            <person name="Frey J.E."/>
            <person name="Plummer K.M."/>
            <person name="Beer S.V."/>
            <person name="Luck J."/>
            <person name="Duffy B."/>
            <person name="Rodoni B."/>
        </authorList>
    </citation>
    <scope>NUCLEOTIDE SEQUENCE</scope>
    <source>
        <strain evidence="2">ATCC BAA-2158</strain>
    </source>
</reference>
<accession>E5B541</accession>
<evidence type="ECO:0000313" key="2">
    <source>
        <dbReference type="EMBL" id="CBX80594.1"/>
    </source>
</evidence>
<protein>
    <submittedName>
        <fullName evidence="2">Uncharacterized protein</fullName>
    </submittedName>
</protein>
<sequence>MMIYSHVCSLSSQPDRPATNKKQVARWQHTG</sequence>
<name>E5B541_ERWAM</name>
<organism evidence="2">
    <name type="scientific">Erwinia amylovora ATCC BAA-2158</name>
    <dbReference type="NCBI Taxonomy" id="889211"/>
    <lineage>
        <taxon>Bacteria</taxon>
        <taxon>Pseudomonadati</taxon>
        <taxon>Pseudomonadota</taxon>
        <taxon>Gammaproteobacteria</taxon>
        <taxon>Enterobacterales</taxon>
        <taxon>Erwiniaceae</taxon>
        <taxon>Erwinia</taxon>
    </lineage>
</organism>
<dbReference type="AlphaFoldDB" id="E5B541"/>
<gene>
    <name evidence="2" type="ORF">EAIL5_1774</name>
</gene>
<proteinExistence type="predicted"/>